<reference evidence="3" key="1">
    <citation type="journal article" date="2019" name="Int. J. Syst. Evol. Microbiol.">
        <title>The Global Catalogue of Microorganisms (GCM) 10K type strain sequencing project: providing services to taxonomists for standard genome sequencing and annotation.</title>
        <authorList>
            <consortium name="The Broad Institute Genomics Platform"/>
            <consortium name="The Broad Institute Genome Sequencing Center for Infectious Disease"/>
            <person name="Wu L."/>
            <person name="Ma J."/>
        </authorList>
    </citation>
    <scope>NUCLEOTIDE SEQUENCE [LARGE SCALE GENOMIC DNA]</scope>
    <source>
        <strain evidence="3">JCM 18961</strain>
    </source>
</reference>
<name>A0ABP8Y6X5_9MICO</name>
<dbReference type="InterPro" id="IPR002575">
    <property type="entry name" value="Aminoglycoside_PTrfase"/>
</dbReference>
<evidence type="ECO:0000313" key="3">
    <source>
        <dbReference type="Proteomes" id="UP001500556"/>
    </source>
</evidence>
<sequence length="281" mass="31329">MDRTPALPSPEQQRLLDAWLPGAEVVRDHSWGQVDRAVLEVTRAGQRFIVKAGGPGDHHMAREIHAHERWLEPWTSRGRAPRLAHADRGAHLLVTHHVPGTLVLDTDHAHDPATYRQAGELLALLHGQHATTDPDHEARENHRSLAWLGTPHRIAPRTVERLRAVIASWPTPPATLVPTHGDWQPRNWLVDDRVVSVIDFGRAALRPAMTDLARLQVQQFHGHPELEQAFLDGYGADPREPGAWQRTLVREAVSTAAWAHQVGDAEFEAQGLRMVDDALAS</sequence>
<proteinExistence type="predicted"/>
<feature type="domain" description="Aminoglycoside phosphotransferase" evidence="1">
    <location>
        <begin position="29"/>
        <end position="241"/>
    </location>
</feature>
<protein>
    <recommendedName>
        <fullName evidence="1">Aminoglycoside phosphotransferase domain-containing protein</fullName>
    </recommendedName>
</protein>
<dbReference type="Proteomes" id="UP001500556">
    <property type="component" value="Unassembled WGS sequence"/>
</dbReference>
<dbReference type="SUPFAM" id="SSF56112">
    <property type="entry name" value="Protein kinase-like (PK-like)"/>
    <property type="match status" value="1"/>
</dbReference>
<organism evidence="2 3">
    <name type="scientific">Pedococcus ginsenosidimutans</name>
    <dbReference type="NCBI Taxonomy" id="490570"/>
    <lineage>
        <taxon>Bacteria</taxon>
        <taxon>Bacillati</taxon>
        <taxon>Actinomycetota</taxon>
        <taxon>Actinomycetes</taxon>
        <taxon>Micrococcales</taxon>
        <taxon>Intrasporangiaceae</taxon>
        <taxon>Pedococcus</taxon>
    </lineage>
</organism>
<dbReference type="Gene3D" id="3.90.1200.10">
    <property type="match status" value="1"/>
</dbReference>
<evidence type="ECO:0000259" key="1">
    <source>
        <dbReference type="Pfam" id="PF01636"/>
    </source>
</evidence>
<gene>
    <name evidence="2" type="ORF">GCM10025782_18240</name>
</gene>
<dbReference type="EMBL" id="BAABLO010000005">
    <property type="protein sequence ID" value="GAA4721010.1"/>
    <property type="molecule type" value="Genomic_DNA"/>
</dbReference>
<keyword evidence="3" id="KW-1185">Reference proteome</keyword>
<accession>A0ABP8Y6X5</accession>
<dbReference type="InterPro" id="IPR011009">
    <property type="entry name" value="Kinase-like_dom_sf"/>
</dbReference>
<comment type="caution">
    <text evidence="2">The sequence shown here is derived from an EMBL/GenBank/DDBJ whole genome shotgun (WGS) entry which is preliminary data.</text>
</comment>
<dbReference type="RefSeq" id="WP_345502678.1">
    <property type="nucleotide sequence ID" value="NZ_BAABLO010000005.1"/>
</dbReference>
<dbReference type="Pfam" id="PF01636">
    <property type="entry name" value="APH"/>
    <property type="match status" value="1"/>
</dbReference>
<evidence type="ECO:0000313" key="2">
    <source>
        <dbReference type="EMBL" id="GAA4721010.1"/>
    </source>
</evidence>